<evidence type="ECO:0000313" key="3">
    <source>
        <dbReference type="Proteomes" id="UP000234902"/>
    </source>
</evidence>
<reference evidence="2 3" key="1">
    <citation type="submission" date="2017-12" db="EMBL/GenBank/DDBJ databases">
        <title>Phylogenetic diversity of female urinary microbiome.</title>
        <authorList>
            <person name="Thomas-White K."/>
            <person name="Wolfe A.J."/>
        </authorList>
    </citation>
    <scope>NUCLEOTIDE SEQUENCE [LARGE SCALE GENOMIC DNA]</scope>
    <source>
        <strain evidence="2 3">UMB0079</strain>
    </source>
</reference>
<proteinExistence type="predicted"/>
<evidence type="ECO:0000256" key="1">
    <source>
        <dbReference type="SAM" id="Phobius"/>
    </source>
</evidence>
<dbReference type="Proteomes" id="UP000234902">
    <property type="component" value="Unassembled WGS sequence"/>
</dbReference>
<accession>A0A2I1TYD9</accession>
<keyword evidence="1" id="KW-1133">Transmembrane helix</keyword>
<dbReference type="EMBL" id="PKID01000005">
    <property type="protein sequence ID" value="PKZ98651.1"/>
    <property type="molecule type" value="Genomic_DNA"/>
</dbReference>
<feature type="transmembrane region" description="Helical" evidence="1">
    <location>
        <begin position="7"/>
        <end position="26"/>
    </location>
</feature>
<evidence type="ECO:0000313" key="2">
    <source>
        <dbReference type="EMBL" id="PKZ98651.1"/>
    </source>
</evidence>
<protein>
    <submittedName>
        <fullName evidence="2">Uncharacterized protein</fullName>
    </submittedName>
</protein>
<organism evidence="2 3">
    <name type="scientific">Streptococcus mitis</name>
    <dbReference type="NCBI Taxonomy" id="28037"/>
    <lineage>
        <taxon>Bacteria</taxon>
        <taxon>Bacillati</taxon>
        <taxon>Bacillota</taxon>
        <taxon>Bacilli</taxon>
        <taxon>Lactobacillales</taxon>
        <taxon>Streptococcaceae</taxon>
        <taxon>Streptococcus</taxon>
        <taxon>Streptococcus mitis group</taxon>
    </lineage>
</organism>
<name>A0A2I1TYD9_STRMT</name>
<dbReference type="RefSeq" id="WP_101782264.1">
    <property type="nucleotide sequence ID" value="NZ_PKID01000005.1"/>
</dbReference>
<keyword evidence="1" id="KW-0472">Membrane</keyword>
<sequence>MIILYSILLLFILLLGIVVLVIWGIYQFDKIFLNQLFFNHLNNKYSLPREWSKIGSVQQNIYSLLPTLEHLKVKEQVKLSDSGEYLIIQLGSNISSEQQREIENIVKGIIANHEVSYTIDYSQVELVNGGWFIFLKLETIEDATFNQNARATEPKTQEEFDLDEIIEL</sequence>
<dbReference type="AlphaFoldDB" id="A0A2I1TYD9"/>
<comment type="caution">
    <text evidence="2">The sequence shown here is derived from an EMBL/GenBank/DDBJ whole genome shotgun (WGS) entry which is preliminary data.</text>
</comment>
<gene>
    <name evidence="2" type="ORF">CYK19_05590</name>
</gene>
<keyword evidence="1" id="KW-0812">Transmembrane</keyword>